<proteinExistence type="predicted"/>
<reference evidence="1" key="1">
    <citation type="submission" date="2020-03" db="EMBL/GenBank/DDBJ databases">
        <title>The deep terrestrial virosphere.</title>
        <authorList>
            <person name="Holmfeldt K."/>
            <person name="Nilsson E."/>
            <person name="Simone D."/>
            <person name="Lopez-Fernandez M."/>
            <person name="Wu X."/>
            <person name="de Brujin I."/>
            <person name="Lundin D."/>
            <person name="Andersson A."/>
            <person name="Bertilsson S."/>
            <person name="Dopson M."/>
        </authorList>
    </citation>
    <scope>NUCLEOTIDE SEQUENCE</scope>
    <source>
        <strain evidence="1">MM415A00788</strain>
    </source>
</reference>
<gene>
    <name evidence="1" type="ORF">MM415A00788_0011</name>
</gene>
<sequence>MVDPRILTIGGWMAEPELEWLWHIASKLPPNSLVVEIGSWLGRSTGAIALGGAGKLRIVCIDTWKGQPDLVDSDHKLAKEIDLKAQFVTHMQYLGLNPTPYAGMPEYAGLYYLDADSGTAVSEFPDASIDWWFNDGDHLRLGADIDAYKPKFKADCLVTGHDYFCFYETIQQEIHKRFWINEIHHSIWVKYNTGKPPEWY</sequence>
<protein>
    <submittedName>
        <fullName evidence="1">Putative methyltransferase</fullName>
    </submittedName>
</protein>
<dbReference type="Gene3D" id="3.40.50.150">
    <property type="entry name" value="Vaccinia Virus protein VP39"/>
    <property type="match status" value="1"/>
</dbReference>
<keyword evidence="1" id="KW-0489">Methyltransferase</keyword>
<dbReference type="GO" id="GO:0008168">
    <property type="term" value="F:methyltransferase activity"/>
    <property type="evidence" value="ECO:0007669"/>
    <property type="project" value="UniProtKB-KW"/>
</dbReference>
<dbReference type="GO" id="GO:0032259">
    <property type="term" value="P:methylation"/>
    <property type="evidence" value="ECO:0007669"/>
    <property type="project" value="UniProtKB-KW"/>
</dbReference>
<accession>A0A6M3KED7</accession>
<evidence type="ECO:0000313" key="1">
    <source>
        <dbReference type="EMBL" id="QJA80024.1"/>
    </source>
</evidence>
<dbReference type="EMBL" id="MT142403">
    <property type="protein sequence ID" value="QJA80024.1"/>
    <property type="molecule type" value="Genomic_DNA"/>
</dbReference>
<dbReference type="SUPFAM" id="SSF53335">
    <property type="entry name" value="S-adenosyl-L-methionine-dependent methyltransferases"/>
    <property type="match status" value="1"/>
</dbReference>
<keyword evidence="1" id="KW-0808">Transferase</keyword>
<dbReference type="Pfam" id="PF13578">
    <property type="entry name" value="Methyltransf_24"/>
    <property type="match status" value="1"/>
</dbReference>
<organism evidence="1">
    <name type="scientific">viral metagenome</name>
    <dbReference type="NCBI Taxonomy" id="1070528"/>
    <lineage>
        <taxon>unclassified sequences</taxon>
        <taxon>metagenomes</taxon>
        <taxon>organismal metagenomes</taxon>
    </lineage>
</organism>
<name>A0A6M3KED7_9ZZZZ</name>
<dbReference type="InterPro" id="IPR029063">
    <property type="entry name" value="SAM-dependent_MTases_sf"/>
</dbReference>
<dbReference type="AlphaFoldDB" id="A0A6M3KED7"/>